<dbReference type="SUPFAM" id="SSF55931">
    <property type="entry name" value="Glutamine synthetase/guanido kinase"/>
    <property type="match status" value="1"/>
</dbReference>
<dbReference type="Pfam" id="PF04107">
    <property type="entry name" value="GCS2"/>
    <property type="match status" value="1"/>
</dbReference>
<dbReference type="InterPro" id="IPR006336">
    <property type="entry name" value="GCS2"/>
</dbReference>
<dbReference type="GO" id="GO:0005524">
    <property type="term" value="F:ATP binding"/>
    <property type="evidence" value="ECO:0007669"/>
    <property type="project" value="UniProtKB-UniRule"/>
</dbReference>
<dbReference type="UniPathway" id="UPA01014"/>
<dbReference type="GO" id="GO:0006750">
    <property type="term" value="P:glutathione biosynthetic process"/>
    <property type="evidence" value="ECO:0007669"/>
    <property type="project" value="UniProtKB-UniRule"/>
</dbReference>
<organism evidence="7 8">
    <name type="scientific">Nocardia aurantiaca</name>
    <dbReference type="NCBI Taxonomy" id="2675850"/>
    <lineage>
        <taxon>Bacteria</taxon>
        <taxon>Bacillati</taxon>
        <taxon>Actinomycetota</taxon>
        <taxon>Actinomycetes</taxon>
        <taxon>Mycobacteriales</taxon>
        <taxon>Nocardiaceae</taxon>
        <taxon>Nocardia</taxon>
    </lineage>
</organism>
<sequence>MTCDSAASARPGTADLAPAEELPSRAAAEAYIGGVCFKQGPPTLIGAELEWLTAEMPKSAPTGAAGPRPAPTALAAALGPYAPRSIAPHSPALPLPAGSRVTVEPGGQIELSSAPFEDADDLCERLGADVDFLDRLLESRSIRRLSGAADPKRRPHRVLCSPRYRAMERVFDGIGPFGKLMMCSTAATQVSVDAGGDAREVAARWRALYTIGPALVAAFACSPTLRGAPAGDWASQRMRAWLRLDRTRTQPPVCDWTDPVSGYSRWALDVPLLCVRRPGADAEWTAPSGATFGEWLSGALDEDLGRRPGIDDLDYHLTTLFPPVRPVGHLEIRYLDAQPGPDWRVPVWTIEALLSAPRVIEEATAVATPVAGRWRDAARDGLADPGLRGAAVELLALAEAHARTPDAARDLARTVRRCRDARTPDCAVATAHRTAAVRAAR</sequence>
<keyword evidence="8" id="KW-1185">Reference proteome</keyword>
<dbReference type="HAMAP" id="MF_02034">
    <property type="entry name" value="EgtA"/>
    <property type="match status" value="1"/>
</dbReference>
<dbReference type="AlphaFoldDB" id="A0A6I3L799"/>
<dbReference type="InterPro" id="IPR035434">
    <property type="entry name" value="GCL_bact_plant"/>
</dbReference>
<dbReference type="PANTHER" id="PTHR34378">
    <property type="entry name" value="GLUTAMATE--CYSTEINE LIGASE, CHLOROPLASTIC"/>
    <property type="match status" value="1"/>
</dbReference>
<keyword evidence="2 5" id="KW-0547">Nucleotide-binding</keyword>
<evidence type="ECO:0000256" key="5">
    <source>
        <dbReference type="HAMAP-Rule" id="MF_02034"/>
    </source>
</evidence>
<evidence type="ECO:0000256" key="6">
    <source>
        <dbReference type="PIRNR" id="PIRNR017901"/>
    </source>
</evidence>
<evidence type="ECO:0000256" key="4">
    <source>
        <dbReference type="ARBA" id="ARBA00048819"/>
    </source>
</evidence>
<dbReference type="NCBIfam" id="TIGR03444">
    <property type="entry name" value="EgtA_Cys_ligase"/>
    <property type="match status" value="1"/>
</dbReference>
<dbReference type="GO" id="GO:0052699">
    <property type="term" value="P:ergothioneine biosynthetic process"/>
    <property type="evidence" value="ECO:0007669"/>
    <property type="project" value="UniProtKB-UniRule"/>
</dbReference>
<dbReference type="EC" id="6.3.2.2" evidence="5"/>
<evidence type="ECO:0000256" key="3">
    <source>
        <dbReference type="ARBA" id="ARBA00022840"/>
    </source>
</evidence>
<dbReference type="PIRSF" id="PIRSF017901">
    <property type="entry name" value="GCL"/>
    <property type="match status" value="1"/>
</dbReference>
<keyword evidence="1 5" id="KW-0436">Ligase</keyword>
<dbReference type="Proteomes" id="UP000432464">
    <property type="component" value="Unassembled WGS sequence"/>
</dbReference>
<evidence type="ECO:0000313" key="8">
    <source>
        <dbReference type="Proteomes" id="UP000432464"/>
    </source>
</evidence>
<keyword evidence="3 5" id="KW-0067">ATP-binding</keyword>
<dbReference type="InterPro" id="IPR014746">
    <property type="entry name" value="Gln_synth/guanido_kin_cat_dom"/>
</dbReference>
<comment type="pathway">
    <text evidence="5">Amino-acid biosynthesis; ergothioneine biosynthesis.</text>
</comment>
<evidence type="ECO:0000256" key="1">
    <source>
        <dbReference type="ARBA" id="ARBA00022598"/>
    </source>
</evidence>
<dbReference type="InterPro" id="IPR017809">
    <property type="entry name" value="EgtA_Actinobacteria"/>
</dbReference>
<dbReference type="RefSeq" id="WP_154790895.1">
    <property type="nucleotide sequence ID" value="NZ_WMBB01000014.1"/>
</dbReference>
<dbReference type="PANTHER" id="PTHR34378:SF1">
    <property type="entry name" value="GLUTAMATE--CYSTEINE LIGASE, CHLOROPLASTIC"/>
    <property type="match status" value="1"/>
</dbReference>
<protein>
    <recommendedName>
        <fullName evidence="5">Glutamate--cysteine ligase EgtA</fullName>
        <ecNumber evidence="5">6.3.2.2</ecNumber>
    </recommendedName>
    <alternativeName>
        <fullName evidence="5">Gamma-glutamylcysteine synthase</fullName>
        <shortName evidence="5">GCS</shortName>
        <shortName evidence="5">Gamma-ECS</shortName>
    </alternativeName>
</protein>
<dbReference type="GO" id="GO:0004357">
    <property type="term" value="F:glutamate-cysteine ligase activity"/>
    <property type="evidence" value="ECO:0007669"/>
    <property type="project" value="UniProtKB-UniRule"/>
</dbReference>
<dbReference type="Gene3D" id="3.30.590.20">
    <property type="match status" value="1"/>
</dbReference>
<evidence type="ECO:0000256" key="2">
    <source>
        <dbReference type="ARBA" id="ARBA00022741"/>
    </source>
</evidence>
<comment type="similarity">
    <text evidence="5 6">Belongs to the glutamate--cysteine ligase type 2 family. EgtA subfamily.</text>
</comment>
<name>A0A6I3L799_9NOCA</name>
<evidence type="ECO:0000313" key="7">
    <source>
        <dbReference type="EMBL" id="MTE16395.1"/>
    </source>
</evidence>
<reference evidence="7 8" key="1">
    <citation type="submission" date="2019-11" db="EMBL/GenBank/DDBJ databases">
        <title>Nocardia sp. nov. CT2-14 isolated from soil.</title>
        <authorList>
            <person name="Kanchanasin P."/>
            <person name="Tanasupawat S."/>
            <person name="Yuki M."/>
            <person name="Kudo T."/>
        </authorList>
    </citation>
    <scope>NUCLEOTIDE SEQUENCE [LARGE SCALE GENOMIC DNA]</scope>
    <source>
        <strain evidence="7 8">CT2-14</strain>
    </source>
</reference>
<proteinExistence type="inferred from homology"/>
<comment type="function">
    <text evidence="5">Catalyzes the synthesis of gamma-glutamylcysteine (gamma-GC). This compound is used as substrate for the biosynthesis of the low-molecular thiol compound ergothioneine.</text>
</comment>
<comment type="caution">
    <text evidence="7">The sequence shown here is derived from an EMBL/GenBank/DDBJ whole genome shotgun (WGS) entry which is preliminary data.</text>
</comment>
<accession>A0A6I3L799</accession>
<gene>
    <name evidence="5 7" type="primary">egtA</name>
    <name evidence="7" type="ORF">GLP40_26970</name>
</gene>
<dbReference type="EMBL" id="WMBB01000014">
    <property type="protein sequence ID" value="MTE16395.1"/>
    <property type="molecule type" value="Genomic_DNA"/>
</dbReference>
<comment type="catalytic activity">
    <reaction evidence="4 5 6">
        <text>L-cysteine + L-glutamate + ATP = gamma-L-glutamyl-L-cysteine + ADP + phosphate + H(+)</text>
        <dbReference type="Rhea" id="RHEA:13285"/>
        <dbReference type="ChEBI" id="CHEBI:15378"/>
        <dbReference type="ChEBI" id="CHEBI:29985"/>
        <dbReference type="ChEBI" id="CHEBI:30616"/>
        <dbReference type="ChEBI" id="CHEBI:35235"/>
        <dbReference type="ChEBI" id="CHEBI:43474"/>
        <dbReference type="ChEBI" id="CHEBI:58173"/>
        <dbReference type="ChEBI" id="CHEBI:456216"/>
        <dbReference type="EC" id="6.3.2.2"/>
    </reaction>
</comment>